<evidence type="ECO:0000313" key="1">
    <source>
        <dbReference type="EMBL" id="RGM75471.1"/>
    </source>
</evidence>
<proteinExistence type="predicted"/>
<organism evidence="1 2">
    <name type="scientific">Agathobacter rectalis</name>
    <dbReference type="NCBI Taxonomy" id="39491"/>
    <lineage>
        <taxon>Bacteria</taxon>
        <taxon>Bacillati</taxon>
        <taxon>Bacillota</taxon>
        <taxon>Clostridia</taxon>
        <taxon>Lachnospirales</taxon>
        <taxon>Lachnospiraceae</taxon>
        <taxon>Agathobacter</taxon>
    </lineage>
</organism>
<accession>A0A3E4YLV6</accession>
<sequence length="162" mass="19246">MKNNVKDDDMLMVIVGHKEKKEFETKLNEFLKENEDMLLKNHVFFRNSLQTVPHIINVVIPNLNEKIDEYNNDFDGQFLPVTPIVSKNSQNSFTINFTAQNKQVTYDFDEMYNKLVNFKDNYDLESDMAKELGLYDFVTSIEDELYTERDKAIDSLKEEYYR</sequence>
<name>A0A3E4YLV6_9FIRM</name>
<dbReference type="Proteomes" id="UP000260758">
    <property type="component" value="Unassembled WGS sequence"/>
</dbReference>
<evidence type="ECO:0000313" key="2">
    <source>
        <dbReference type="Proteomes" id="UP000260758"/>
    </source>
</evidence>
<dbReference type="RefSeq" id="WP_117718230.1">
    <property type="nucleotide sequence ID" value="NZ_QSTP01000001.1"/>
</dbReference>
<dbReference type="AlphaFoldDB" id="A0A3E4YLV6"/>
<dbReference type="EMBL" id="QSTP01000001">
    <property type="protein sequence ID" value="RGM75471.1"/>
    <property type="molecule type" value="Genomic_DNA"/>
</dbReference>
<protein>
    <submittedName>
        <fullName evidence="1">Uncharacterized protein</fullName>
    </submittedName>
</protein>
<comment type="caution">
    <text evidence="1">The sequence shown here is derived from an EMBL/GenBank/DDBJ whole genome shotgun (WGS) entry which is preliminary data.</text>
</comment>
<gene>
    <name evidence="1" type="ORF">DXB99_02810</name>
</gene>
<reference evidence="1 2" key="1">
    <citation type="submission" date="2018-08" db="EMBL/GenBank/DDBJ databases">
        <title>A genome reference for cultivated species of the human gut microbiota.</title>
        <authorList>
            <person name="Zou Y."/>
            <person name="Xue W."/>
            <person name="Luo G."/>
        </authorList>
    </citation>
    <scope>NUCLEOTIDE SEQUENCE [LARGE SCALE GENOMIC DNA]</scope>
    <source>
        <strain evidence="1 2">OM07-13</strain>
    </source>
</reference>